<dbReference type="Proteomes" id="UP001236239">
    <property type="component" value="Unassembled WGS sequence"/>
</dbReference>
<organism evidence="3 4">
    <name type="scientific">Phocoenobacter skyensis</name>
    <dbReference type="NCBI Taxonomy" id="97481"/>
    <lineage>
        <taxon>Bacteria</taxon>
        <taxon>Pseudomonadati</taxon>
        <taxon>Pseudomonadota</taxon>
        <taxon>Gammaproteobacteria</taxon>
        <taxon>Pasteurellales</taxon>
        <taxon>Pasteurellaceae</taxon>
        <taxon>Phocoenobacter</taxon>
    </lineage>
</organism>
<feature type="compositionally biased region" description="Basic residues" evidence="1">
    <location>
        <begin position="13"/>
        <end position="23"/>
    </location>
</feature>
<evidence type="ECO:0000256" key="1">
    <source>
        <dbReference type="SAM" id="MobiDB-lite"/>
    </source>
</evidence>
<dbReference type="EMBL" id="JASAYQ010000002">
    <property type="protein sequence ID" value="MDP8172110.1"/>
    <property type="molecule type" value="Genomic_DNA"/>
</dbReference>
<name>A0A1H7XGG6_9PAST</name>
<dbReference type="EMBL" id="FOBN01000012">
    <property type="protein sequence ID" value="SEM32287.1"/>
    <property type="molecule type" value="Genomic_DNA"/>
</dbReference>
<dbReference type="OrthoDB" id="8910510at2"/>
<evidence type="ECO:0000313" key="2">
    <source>
        <dbReference type="EMBL" id="MDP8172110.1"/>
    </source>
</evidence>
<dbReference type="RefSeq" id="WP_090921813.1">
    <property type="nucleotide sequence ID" value="NZ_CP016180.1"/>
</dbReference>
<dbReference type="AlphaFoldDB" id="A0A1H7XGG6"/>
<protein>
    <submittedName>
        <fullName evidence="2">ArsR family transcriptional regulator</fullName>
    </submittedName>
</protein>
<reference evidence="4" key="2">
    <citation type="submission" date="2016-10" db="EMBL/GenBank/DDBJ databases">
        <authorList>
            <person name="Varghese N."/>
            <person name="Submissions S."/>
        </authorList>
    </citation>
    <scope>NUCLEOTIDE SEQUENCE [LARGE SCALE GENOMIC DNA]</scope>
    <source>
        <strain evidence="4">DSM 24204</strain>
    </source>
</reference>
<reference evidence="3" key="1">
    <citation type="submission" date="2016-10" db="EMBL/GenBank/DDBJ databases">
        <authorList>
            <person name="de Groot N.N."/>
        </authorList>
    </citation>
    <scope>NUCLEOTIDE SEQUENCE [LARGE SCALE GENOMIC DNA]</scope>
    <source>
        <strain evidence="3">DSM 24204</strain>
    </source>
</reference>
<dbReference type="GeneID" id="83544059"/>
<evidence type="ECO:0000313" key="3">
    <source>
        <dbReference type="EMBL" id="SEM32287.1"/>
    </source>
</evidence>
<reference evidence="2" key="3">
    <citation type="journal article" date="2023" name="Front. Microbiol.">
        <title>Phylogeography and host specificity of Pasteurellaceae pathogenic to sea-farmed fish in the north-east Atlantic.</title>
        <authorList>
            <person name="Gulla S."/>
            <person name="Colquhoun D.J."/>
            <person name="Olsen A.B."/>
            <person name="Spilsberg B."/>
            <person name="Lagesen K."/>
            <person name="Aakesson C.P."/>
            <person name="Strom S."/>
            <person name="Manji F."/>
            <person name="Birkbeck T.H."/>
            <person name="Nilsen H.K."/>
        </authorList>
    </citation>
    <scope>NUCLEOTIDE SEQUENCE</scope>
    <source>
        <strain evidence="2">TW16_20</strain>
    </source>
</reference>
<proteinExistence type="predicted"/>
<accession>A0A1H7XGG6</accession>
<feature type="region of interest" description="Disordered" evidence="1">
    <location>
        <begin position="1"/>
        <end position="24"/>
    </location>
</feature>
<dbReference type="Proteomes" id="UP000198883">
    <property type="component" value="Unassembled WGS sequence"/>
</dbReference>
<sequence length="150" mass="17018">MGASIERQTADRKKTKKQRRQAHFKNGLNNNSFIALRHDLMGSDEFKKLSGNAVKVFIILIGGYNGYNNGNLEAVQTHKEAINRFGISKATLHKALKELVDNQFLEITRQGHKNQCSLYSATCFPNHCRNGVHLIQPQSRPSDKWKKANQ</sequence>
<evidence type="ECO:0000313" key="4">
    <source>
        <dbReference type="Proteomes" id="UP000198883"/>
    </source>
</evidence>
<gene>
    <name evidence="2" type="ORF">QJU93_01900</name>
    <name evidence="3" type="ORF">SAMN05444853_11249</name>
</gene>
<dbReference type="STRING" id="97481.SAMN05444853_11249"/>